<dbReference type="InterPro" id="IPR038377">
    <property type="entry name" value="Na/Glc_symporter_sf"/>
</dbReference>
<gene>
    <name evidence="10" type="ORF">CCALI_00380</name>
</gene>
<accession>S0EV44</accession>
<dbReference type="eggNOG" id="COG0591">
    <property type="taxonomic scope" value="Bacteria"/>
</dbReference>
<organism evidence="10 11">
    <name type="scientific">Chthonomonas calidirosea (strain DSM 23976 / ICMP 18418 / T49)</name>
    <dbReference type="NCBI Taxonomy" id="1303518"/>
    <lineage>
        <taxon>Bacteria</taxon>
        <taxon>Bacillati</taxon>
        <taxon>Armatimonadota</taxon>
        <taxon>Chthonomonadia</taxon>
        <taxon>Chthonomonadales</taxon>
        <taxon>Chthonomonadaceae</taxon>
        <taxon>Chthonomonas</taxon>
    </lineage>
</organism>
<evidence type="ECO:0000256" key="6">
    <source>
        <dbReference type="ARBA" id="ARBA00022989"/>
    </source>
</evidence>
<dbReference type="AlphaFoldDB" id="S0EV44"/>
<feature type="transmembrane region" description="Helical" evidence="9">
    <location>
        <begin position="120"/>
        <end position="144"/>
    </location>
</feature>
<dbReference type="InParanoid" id="S0EV44"/>
<reference evidence="11" key="1">
    <citation type="submission" date="2013-03" db="EMBL/GenBank/DDBJ databases">
        <title>Genome sequence of Chthonomonas calidirosea, the first sequenced genome from the Armatimonadetes phylum (formally candidate division OP10).</title>
        <authorList>
            <person name="Lee K.C.Y."/>
            <person name="Morgan X.C."/>
            <person name="Dunfield P.F."/>
            <person name="Tamas I."/>
            <person name="Houghton K.M."/>
            <person name="Vyssotski M."/>
            <person name="Ryan J.L.J."/>
            <person name="Lagutin K."/>
            <person name="McDonald I.R."/>
            <person name="Stott M.B."/>
        </authorList>
    </citation>
    <scope>NUCLEOTIDE SEQUENCE [LARGE SCALE GENOMIC DNA]</scope>
    <source>
        <strain evidence="11">DSM 23976 / ICMP 18418 / T49</strain>
    </source>
</reference>
<protein>
    <submittedName>
        <fullName evidence="10">Na+/proline symporter</fullName>
    </submittedName>
</protein>
<feature type="transmembrane region" description="Helical" evidence="9">
    <location>
        <begin position="356"/>
        <end position="376"/>
    </location>
</feature>
<dbReference type="PANTHER" id="PTHR48086:SF7">
    <property type="entry name" value="SODIUM-SOLUTE SYMPORTER-RELATED"/>
    <property type="match status" value="1"/>
</dbReference>
<dbReference type="Proteomes" id="UP000014227">
    <property type="component" value="Chromosome I"/>
</dbReference>
<feature type="transmembrane region" description="Helical" evidence="9">
    <location>
        <begin position="382"/>
        <end position="403"/>
    </location>
</feature>
<evidence type="ECO:0000256" key="5">
    <source>
        <dbReference type="ARBA" id="ARBA00022692"/>
    </source>
</evidence>
<feature type="transmembrane region" description="Helical" evidence="9">
    <location>
        <begin position="257"/>
        <end position="282"/>
    </location>
</feature>
<feature type="transmembrane region" description="Helical" evidence="9">
    <location>
        <begin position="448"/>
        <end position="464"/>
    </location>
</feature>
<dbReference type="PATRIC" id="fig|1303518.3.peg.387"/>
<dbReference type="PANTHER" id="PTHR48086">
    <property type="entry name" value="SODIUM/PROLINE SYMPORTER-RELATED"/>
    <property type="match status" value="1"/>
</dbReference>
<proteinExistence type="inferred from homology"/>
<dbReference type="GO" id="GO:0022857">
    <property type="term" value="F:transmembrane transporter activity"/>
    <property type="evidence" value="ECO:0007669"/>
    <property type="project" value="InterPro"/>
</dbReference>
<dbReference type="KEGG" id="ccz:CCALI_00380"/>
<feature type="transmembrane region" description="Helical" evidence="9">
    <location>
        <begin position="217"/>
        <end position="237"/>
    </location>
</feature>
<evidence type="ECO:0000256" key="8">
    <source>
        <dbReference type="RuleBase" id="RU362091"/>
    </source>
</evidence>
<evidence type="ECO:0000256" key="9">
    <source>
        <dbReference type="SAM" id="Phobius"/>
    </source>
</evidence>
<dbReference type="FunCoup" id="S0EV44">
    <property type="interactions" value="349"/>
</dbReference>
<feature type="transmembrane region" description="Helical" evidence="9">
    <location>
        <begin position="74"/>
        <end position="94"/>
    </location>
</feature>
<comment type="similarity">
    <text evidence="2 8">Belongs to the sodium:solute symporter (SSF) (TC 2.A.21) family.</text>
</comment>
<dbReference type="GO" id="GO:0046942">
    <property type="term" value="P:carboxylic acid transport"/>
    <property type="evidence" value="ECO:0007669"/>
    <property type="project" value="UniProtKB-ARBA"/>
</dbReference>
<dbReference type="Pfam" id="PF00474">
    <property type="entry name" value="SSF"/>
    <property type="match status" value="1"/>
</dbReference>
<dbReference type="InterPro" id="IPR050277">
    <property type="entry name" value="Sodium:Solute_Symporter"/>
</dbReference>
<evidence type="ECO:0000256" key="2">
    <source>
        <dbReference type="ARBA" id="ARBA00006434"/>
    </source>
</evidence>
<dbReference type="PROSITE" id="PS00456">
    <property type="entry name" value="NA_SOLUT_SYMP_1"/>
    <property type="match status" value="1"/>
</dbReference>
<dbReference type="OrthoDB" id="9803597at2"/>
<evidence type="ECO:0000256" key="1">
    <source>
        <dbReference type="ARBA" id="ARBA00004141"/>
    </source>
</evidence>
<evidence type="ECO:0000313" key="10">
    <source>
        <dbReference type="EMBL" id="CCW34217.1"/>
    </source>
</evidence>
<evidence type="ECO:0000256" key="7">
    <source>
        <dbReference type="ARBA" id="ARBA00023136"/>
    </source>
</evidence>
<comment type="subcellular location">
    <subcellularLocation>
        <location evidence="1">Membrane</location>
        <topology evidence="1">Multi-pass membrane protein</topology>
    </subcellularLocation>
</comment>
<keyword evidence="11" id="KW-1185">Reference proteome</keyword>
<dbReference type="HOGENOM" id="CLU_018808_15_3_0"/>
<evidence type="ECO:0000256" key="3">
    <source>
        <dbReference type="ARBA" id="ARBA00022448"/>
    </source>
</evidence>
<feature type="transmembrane region" description="Helical" evidence="9">
    <location>
        <begin position="312"/>
        <end position="336"/>
    </location>
</feature>
<dbReference type="Gene3D" id="1.20.1730.10">
    <property type="entry name" value="Sodium/glucose cotransporter"/>
    <property type="match status" value="1"/>
</dbReference>
<dbReference type="RefSeq" id="WP_016481780.1">
    <property type="nucleotide sequence ID" value="NC_021487.1"/>
</dbReference>
<dbReference type="PROSITE" id="PS50283">
    <property type="entry name" value="NA_SOLUT_SYMP_3"/>
    <property type="match status" value="1"/>
</dbReference>
<dbReference type="STRING" id="454171.CP488_00777"/>
<feature type="transmembrane region" description="Helical" evidence="9">
    <location>
        <begin position="150"/>
        <end position="169"/>
    </location>
</feature>
<dbReference type="EMBL" id="HF951689">
    <property type="protein sequence ID" value="CCW34217.1"/>
    <property type="molecule type" value="Genomic_DNA"/>
</dbReference>
<keyword evidence="6 9" id="KW-1133">Transmembrane helix</keyword>
<feature type="transmembrane region" description="Helical" evidence="9">
    <location>
        <begin position="181"/>
        <end position="202"/>
    </location>
</feature>
<dbReference type="InterPro" id="IPR018212">
    <property type="entry name" value="Na/solute_symporter_CS"/>
</dbReference>
<dbReference type="InterPro" id="IPR001734">
    <property type="entry name" value="Na/solute_symporter"/>
</dbReference>
<feature type="transmembrane region" description="Helical" evidence="9">
    <location>
        <begin position="415"/>
        <end position="436"/>
    </location>
</feature>
<dbReference type="CDD" id="cd10322">
    <property type="entry name" value="SLC5sbd"/>
    <property type="match status" value="1"/>
</dbReference>
<keyword evidence="5 9" id="KW-0812">Transmembrane</keyword>
<feature type="transmembrane region" description="Helical" evidence="9">
    <location>
        <begin position="6"/>
        <end position="26"/>
    </location>
</feature>
<keyword evidence="4" id="KW-1003">Cell membrane</keyword>
<keyword evidence="3" id="KW-0813">Transport</keyword>
<evidence type="ECO:0000256" key="4">
    <source>
        <dbReference type="ARBA" id="ARBA00022475"/>
    </source>
</evidence>
<sequence>MTNPHFSLYDWLFLIVYLAFLLWVGLRRNHITTESYLIADRNLSLPIFVATLVATWYGGILGAGEFVYTDGLAAWMANGVPYYLFAILFALFLAKRVRQAGTNLYTIPDRLEIEYDRKTALLGAFLAFLYATPSQYVLMLGILLQLLFGWPLWLAMLIGTLFSIIYALMGGFLADVRVNTLQFLLMFSGFILTVAFCLAKFGGVRQLLHADHLPPRYFTVLGTHNVLWLLAWSVIALQTFTDPGFHQRCYAAKTPYVASLGILVAVVCWFTFDSLTFLTGLFTRVLFPNLSDPTLAFPTIAAKVLPHGLRGFFYVGMLAPIMAATVSYTFISAMTIGRDFIWRLRNENGPQNVPRYTRIGLVLTSSISIGIALMVRSVVEQWYLFGNLIVSGLLLPLVGAYLCPPKWKIPARYAFRAMLYGSLVAFLDLGLGWYYYHGNYRDLWGLPPLIPGLLVSGSFYLLGIKQTAKMQNI</sequence>
<name>S0EV44_CHTCT</name>
<evidence type="ECO:0000313" key="11">
    <source>
        <dbReference type="Proteomes" id="UP000014227"/>
    </source>
</evidence>
<keyword evidence="7 9" id="KW-0472">Membrane</keyword>
<feature type="transmembrane region" description="Helical" evidence="9">
    <location>
        <begin position="47"/>
        <end position="68"/>
    </location>
</feature>
<dbReference type="GO" id="GO:0005886">
    <property type="term" value="C:plasma membrane"/>
    <property type="evidence" value="ECO:0007669"/>
    <property type="project" value="TreeGrafter"/>
</dbReference>